<sequence length="79" mass="9447">MTRTFRILYFVILAAAVVFAVVRDDMSFWGRFLTVLFPLFVVIVNEIQLWRDRRREAEVKAHEQPGLANDLHHAYREER</sequence>
<protein>
    <submittedName>
        <fullName evidence="2">Uncharacterized protein</fullName>
    </submittedName>
</protein>
<keyword evidence="1" id="KW-0812">Transmembrane</keyword>
<gene>
    <name evidence="2" type="ORF">SAMN04489745_2457</name>
</gene>
<keyword evidence="3" id="KW-1185">Reference proteome</keyword>
<dbReference type="Proteomes" id="UP000182652">
    <property type="component" value="Unassembled WGS sequence"/>
</dbReference>
<feature type="transmembrane region" description="Helical" evidence="1">
    <location>
        <begin position="7"/>
        <end position="22"/>
    </location>
</feature>
<feature type="transmembrane region" description="Helical" evidence="1">
    <location>
        <begin position="28"/>
        <end position="45"/>
    </location>
</feature>
<dbReference type="AlphaFoldDB" id="A0A1H4R3M3"/>
<organism evidence="2 3">
    <name type="scientific">Arthrobacter woluwensis</name>
    <dbReference type="NCBI Taxonomy" id="156980"/>
    <lineage>
        <taxon>Bacteria</taxon>
        <taxon>Bacillati</taxon>
        <taxon>Actinomycetota</taxon>
        <taxon>Actinomycetes</taxon>
        <taxon>Micrococcales</taxon>
        <taxon>Micrococcaceae</taxon>
        <taxon>Arthrobacter</taxon>
    </lineage>
</organism>
<accession>A0A1H4R3M3</accession>
<keyword evidence="1" id="KW-0472">Membrane</keyword>
<evidence type="ECO:0000313" key="3">
    <source>
        <dbReference type="Proteomes" id="UP000182652"/>
    </source>
</evidence>
<keyword evidence="1" id="KW-1133">Transmembrane helix</keyword>
<dbReference type="EMBL" id="FNSN01000003">
    <property type="protein sequence ID" value="SEC26463.1"/>
    <property type="molecule type" value="Genomic_DNA"/>
</dbReference>
<evidence type="ECO:0000313" key="2">
    <source>
        <dbReference type="EMBL" id="SEC26463.1"/>
    </source>
</evidence>
<evidence type="ECO:0000256" key="1">
    <source>
        <dbReference type="SAM" id="Phobius"/>
    </source>
</evidence>
<name>A0A1H4R3M3_9MICC</name>
<dbReference type="RefSeq" id="WP_139244686.1">
    <property type="nucleotide sequence ID" value="NZ_FNSN01000003.1"/>
</dbReference>
<proteinExistence type="predicted"/>
<reference evidence="2 3" key="1">
    <citation type="submission" date="2016-10" db="EMBL/GenBank/DDBJ databases">
        <authorList>
            <person name="de Groot N.N."/>
        </authorList>
    </citation>
    <scope>NUCLEOTIDE SEQUENCE [LARGE SCALE GENOMIC DNA]</scope>
    <source>
        <strain evidence="2 3">DSM 10495</strain>
    </source>
</reference>